<evidence type="ECO:0000313" key="3">
    <source>
        <dbReference type="Proteomes" id="UP001175228"/>
    </source>
</evidence>
<protein>
    <submittedName>
        <fullName evidence="2">PIN domain-like protein</fullName>
    </submittedName>
</protein>
<proteinExistence type="predicted"/>
<dbReference type="CDD" id="cd09870">
    <property type="entry name" value="PIN_YEN1"/>
    <property type="match status" value="1"/>
</dbReference>
<sequence>MGAPGLWYILNKAAQPRAISHLAVVDGFERNSFGRIWYQHSLTSKSAGDTGGNPELRMLFFRLRRLAESPLVPLFVFDGRERPKIKRKRKMGKSGSHQLSQGMKELLQLFGMQWIAAKGEAEAELARLNQLGIIDAVMTDDVDMHGTRFYQFNIMYYNKNELIPDSNSLLSRSSFKNTISAPSQASSTMIPRTIESNYDLTFAGGVTAACIIAGRLSKADPNLKILILTGPITKDKSEHVQPSQYIIHLAPTSKTIQFYESKPSEHVAGRAVVIPSGRCIGGDHLTNVALH</sequence>
<dbReference type="Gene3D" id="3.30.560.10">
    <property type="entry name" value="Glucose Oxidase, domain 3"/>
    <property type="match status" value="1"/>
</dbReference>
<dbReference type="EMBL" id="JAUEPU010000193">
    <property type="protein sequence ID" value="KAK0473829.1"/>
    <property type="molecule type" value="Genomic_DNA"/>
</dbReference>
<evidence type="ECO:0000313" key="2">
    <source>
        <dbReference type="EMBL" id="KAK0473829.1"/>
    </source>
</evidence>
<dbReference type="PANTHER" id="PTHR11081">
    <property type="entry name" value="FLAP ENDONUCLEASE FAMILY MEMBER"/>
    <property type="match status" value="1"/>
</dbReference>
<dbReference type="Proteomes" id="UP001175228">
    <property type="component" value="Unassembled WGS sequence"/>
</dbReference>
<gene>
    <name evidence="2" type="ORF">EDD18DRAFT_1117078</name>
</gene>
<evidence type="ECO:0000259" key="1">
    <source>
        <dbReference type="SMART" id="SM00484"/>
    </source>
</evidence>
<comment type="caution">
    <text evidence="2">The sequence shown here is derived from an EMBL/GenBank/DDBJ whole genome shotgun (WGS) entry which is preliminary data.</text>
</comment>
<dbReference type="Gene3D" id="3.40.50.1010">
    <property type="entry name" value="5'-nuclease"/>
    <property type="match status" value="2"/>
</dbReference>
<dbReference type="AlphaFoldDB" id="A0AA39NXS0"/>
<dbReference type="InterPro" id="IPR006086">
    <property type="entry name" value="XPG-I_dom"/>
</dbReference>
<dbReference type="InterPro" id="IPR029060">
    <property type="entry name" value="PIN-like_dom_sf"/>
</dbReference>
<name>A0AA39NXS0_9AGAR</name>
<dbReference type="GO" id="GO:0006974">
    <property type="term" value="P:DNA damage response"/>
    <property type="evidence" value="ECO:0007669"/>
    <property type="project" value="UniProtKB-ARBA"/>
</dbReference>
<dbReference type="Gene3D" id="3.50.50.60">
    <property type="entry name" value="FAD/NAD(P)-binding domain"/>
    <property type="match status" value="1"/>
</dbReference>
<dbReference type="Pfam" id="PF00867">
    <property type="entry name" value="XPG_I"/>
    <property type="match status" value="1"/>
</dbReference>
<dbReference type="PANTHER" id="PTHR11081:SF75">
    <property type="entry name" value="ENDONUCLEASE, PUTATIVE (AFU_ORTHOLOGUE AFUA_3G13260)-RELATED"/>
    <property type="match status" value="1"/>
</dbReference>
<dbReference type="GO" id="GO:0017108">
    <property type="term" value="F:5'-flap endonuclease activity"/>
    <property type="evidence" value="ECO:0007669"/>
    <property type="project" value="TreeGrafter"/>
</dbReference>
<dbReference type="PRINTS" id="PR00853">
    <property type="entry name" value="XPGRADSUPER"/>
</dbReference>
<organism evidence="2 3">
    <name type="scientific">Armillaria luteobubalina</name>
    <dbReference type="NCBI Taxonomy" id="153913"/>
    <lineage>
        <taxon>Eukaryota</taxon>
        <taxon>Fungi</taxon>
        <taxon>Dikarya</taxon>
        <taxon>Basidiomycota</taxon>
        <taxon>Agaricomycotina</taxon>
        <taxon>Agaricomycetes</taxon>
        <taxon>Agaricomycetidae</taxon>
        <taxon>Agaricales</taxon>
        <taxon>Marasmiineae</taxon>
        <taxon>Physalacriaceae</taxon>
        <taxon>Armillaria</taxon>
    </lineage>
</organism>
<dbReference type="SUPFAM" id="SSF88723">
    <property type="entry name" value="PIN domain-like"/>
    <property type="match status" value="1"/>
</dbReference>
<feature type="domain" description="XPG-I" evidence="1">
    <location>
        <begin position="108"/>
        <end position="175"/>
    </location>
</feature>
<reference evidence="2" key="1">
    <citation type="submission" date="2023-06" db="EMBL/GenBank/DDBJ databases">
        <authorList>
            <consortium name="Lawrence Berkeley National Laboratory"/>
            <person name="Ahrendt S."/>
            <person name="Sahu N."/>
            <person name="Indic B."/>
            <person name="Wong-Bajracharya J."/>
            <person name="Merenyi Z."/>
            <person name="Ke H.-M."/>
            <person name="Monk M."/>
            <person name="Kocsube S."/>
            <person name="Drula E."/>
            <person name="Lipzen A."/>
            <person name="Balint B."/>
            <person name="Henrissat B."/>
            <person name="Andreopoulos B."/>
            <person name="Martin F.M."/>
            <person name="Harder C.B."/>
            <person name="Rigling D."/>
            <person name="Ford K.L."/>
            <person name="Foster G.D."/>
            <person name="Pangilinan J."/>
            <person name="Papanicolaou A."/>
            <person name="Barry K."/>
            <person name="LaButti K."/>
            <person name="Viragh M."/>
            <person name="Koriabine M."/>
            <person name="Yan M."/>
            <person name="Riley R."/>
            <person name="Champramary S."/>
            <person name="Plett K.L."/>
            <person name="Tsai I.J."/>
            <person name="Slot J."/>
            <person name="Sipos G."/>
            <person name="Plett J."/>
            <person name="Nagy L.G."/>
            <person name="Grigoriev I.V."/>
        </authorList>
    </citation>
    <scope>NUCLEOTIDE SEQUENCE</scope>
    <source>
        <strain evidence="2">HWK02</strain>
    </source>
</reference>
<dbReference type="InterPro" id="IPR006084">
    <property type="entry name" value="XPG/Rad2"/>
</dbReference>
<keyword evidence="3" id="KW-1185">Reference proteome</keyword>
<dbReference type="SMART" id="SM00484">
    <property type="entry name" value="XPGI"/>
    <property type="match status" value="1"/>
</dbReference>
<dbReference type="InterPro" id="IPR036188">
    <property type="entry name" value="FAD/NAD-bd_sf"/>
</dbReference>
<accession>A0AA39NXS0</accession>